<sequence>MESLESNCSKLEAEIFQLEEKLATDDDSENLSDDLGEELKKLDSAKRELAAKLREILCVRRKLGDVPSHSELIQYERRFSELYVQIQEKHQQTQKFYATYNALLEIKELMLKETSLLNSISSQNLGLPFPVYNIQSSRLQILCAKVIFTLLNCFVLHYLQFQDAITSTAGRMKLIDSMEKIAKGSQQKLEKVQLGLREEQKACDALKERYTTSIAEQRRCHSLINAFQEECAKNERLRCRGSA</sequence>
<comment type="caution">
    <text evidence="3">The sequence shown here is derived from an EMBL/GenBank/DDBJ whole genome shotgun (WGS) entry which is preliminary data.</text>
</comment>
<dbReference type="EMBL" id="JANJYI010000002">
    <property type="protein sequence ID" value="KAK2661090.1"/>
    <property type="molecule type" value="Genomic_DNA"/>
</dbReference>
<dbReference type="Proteomes" id="UP001280121">
    <property type="component" value="Unassembled WGS sequence"/>
</dbReference>
<keyword evidence="1" id="KW-0175">Coiled coil</keyword>
<dbReference type="AlphaFoldDB" id="A0AAE0CRM6"/>
<accession>A0AAE0CRM6</accession>
<dbReference type="Pfam" id="PF09762">
    <property type="entry name" value="CCDC93_CC"/>
    <property type="match status" value="2"/>
</dbReference>
<dbReference type="PANTHER" id="PTHR16441">
    <property type="entry name" value="FIDIPIDINE"/>
    <property type="match status" value="1"/>
</dbReference>
<feature type="coiled-coil region" evidence="1">
    <location>
        <begin position="1"/>
        <end position="62"/>
    </location>
</feature>
<gene>
    <name evidence="3" type="ORF">Ddye_007623</name>
</gene>
<protein>
    <recommendedName>
        <fullName evidence="2">CCDC93 coiled-coil domain-containing protein</fullName>
    </recommendedName>
</protein>
<evidence type="ECO:0000313" key="4">
    <source>
        <dbReference type="Proteomes" id="UP001280121"/>
    </source>
</evidence>
<dbReference type="InterPro" id="IPR039116">
    <property type="entry name" value="CCDC93"/>
</dbReference>
<feature type="domain" description="CCDC93 coiled-coil" evidence="2">
    <location>
        <begin position="9"/>
        <end position="122"/>
    </location>
</feature>
<organism evidence="3 4">
    <name type="scientific">Dipteronia dyeriana</name>
    <dbReference type="NCBI Taxonomy" id="168575"/>
    <lineage>
        <taxon>Eukaryota</taxon>
        <taxon>Viridiplantae</taxon>
        <taxon>Streptophyta</taxon>
        <taxon>Embryophyta</taxon>
        <taxon>Tracheophyta</taxon>
        <taxon>Spermatophyta</taxon>
        <taxon>Magnoliopsida</taxon>
        <taxon>eudicotyledons</taxon>
        <taxon>Gunneridae</taxon>
        <taxon>Pentapetalae</taxon>
        <taxon>rosids</taxon>
        <taxon>malvids</taxon>
        <taxon>Sapindales</taxon>
        <taxon>Sapindaceae</taxon>
        <taxon>Hippocastanoideae</taxon>
        <taxon>Acereae</taxon>
        <taxon>Dipteronia</taxon>
    </lineage>
</organism>
<evidence type="ECO:0000256" key="1">
    <source>
        <dbReference type="SAM" id="Coils"/>
    </source>
</evidence>
<evidence type="ECO:0000313" key="3">
    <source>
        <dbReference type="EMBL" id="KAK2661090.1"/>
    </source>
</evidence>
<proteinExistence type="predicted"/>
<keyword evidence="4" id="KW-1185">Reference proteome</keyword>
<feature type="domain" description="CCDC93 coiled-coil" evidence="2">
    <location>
        <begin position="160"/>
        <end position="237"/>
    </location>
</feature>
<dbReference type="GO" id="GO:0006893">
    <property type="term" value="P:Golgi to plasma membrane transport"/>
    <property type="evidence" value="ECO:0007669"/>
    <property type="project" value="TreeGrafter"/>
</dbReference>
<evidence type="ECO:0000259" key="2">
    <source>
        <dbReference type="Pfam" id="PF09762"/>
    </source>
</evidence>
<reference evidence="3" key="1">
    <citation type="journal article" date="2023" name="Plant J.">
        <title>Genome sequences and population genomics provide insights into the demographic history, inbreeding, and mutation load of two 'living fossil' tree species of Dipteronia.</title>
        <authorList>
            <person name="Feng Y."/>
            <person name="Comes H.P."/>
            <person name="Chen J."/>
            <person name="Zhu S."/>
            <person name="Lu R."/>
            <person name="Zhang X."/>
            <person name="Li P."/>
            <person name="Qiu J."/>
            <person name="Olsen K.M."/>
            <person name="Qiu Y."/>
        </authorList>
    </citation>
    <scope>NUCLEOTIDE SEQUENCE</scope>
    <source>
        <strain evidence="3">KIB01</strain>
    </source>
</reference>
<name>A0AAE0CRM6_9ROSI</name>
<dbReference type="InterPro" id="IPR019159">
    <property type="entry name" value="CCDC93_CC"/>
</dbReference>
<dbReference type="PANTHER" id="PTHR16441:SF0">
    <property type="entry name" value="COILED-COIL DOMAIN-CONTAINING PROTEIN 93"/>
    <property type="match status" value="1"/>
</dbReference>